<comment type="caution">
    <text evidence="1">The sequence shown here is derived from an EMBL/GenBank/DDBJ whole genome shotgun (WGS) entry which is preliminary data.</text>
</comment>
<evidence type="ECO:0000313" key="1">
    <source>
        <dbReference type="EMBL" id="KAJ8337797.1"/>
    </source>
</evidence>
<reference evidence="1" key="1">
    <citation type="journal article" date="2023" name="Science">
        <title>Genome structures resolve the early diversification of teleost fishes.</title>
        <authorList>
            <person name="Parey E."/>
            <person name="Louis A."/>
            <person name="Montfort J."/>
            <person name="Bouchez O."/>
            <person name="Roques C."/>
            <person name="Iampietro C."/>
            <person name="Lluch J."/>
            <person name="Castinel A."/>
            <person name="Donnadieu C."/>
            <person name="Desvignes T."/>
            <person name="Floi Bucao C."/>
            <person name="Jouanno E."/>
            <person name="Wen M."/>
            <person name="Mejri S."/>
            <person name="Dirks R."/>
            <person name="Jansen H."/>
            <person name="Henkel C."/>
            <person name="Chen W.J."/>
            <person name="Zahm M."/>
            <person name="Cabau C."/>
            <person name="Klopp C."/>
            <person name="Thompson A.W."/>
            <person name="Robinson-Rechavi M."/>
            <person name="Braasch I."/>
            <person name="Lecointre G."/>
            <person name="Bobe J."/>
            <person name="Postlethwait J.H."/>
            <person name="Berthelot C."/>
            <person name="Roest Crollius H."/>
            <person name="Guiguen Y."/>
        </authorList>
    </citation>
    <scope>NUCLEOTIDE SEQUENCE</scope>
    <source>
        <strain evidence="1">WJC10195</strain>
    </source>
</reference>
<keyword evidence="2" id="KW-1185">Reference proteome</keyword>
<evidence type="ECO:0000313" key="2">
    <source>
        <dbReference type="Proteomes" id="UP001152622"/>
    </source>
</evidence>
<organism evidence="1 2">
    <name type="scientific">Synaphobranchus kaupii</name>
    <name type="common">Kaup's arrowtooth eel</name>
    <dbReference type="NCBI Taxonomy" id="118154"/>
    <lineage>
        <taxon>Eukaryota</taxon>
        <taxon>Metazoa</taxon>
        <taxon>Chordata</taxon>
        <taxon>Craniata</taxon>
        <taxon>Vertebrata</taxon>
        <taxon>Euteleostomi</taxon>
        <taxon>Actinopterygii</taxon>
        <taxon>Neopterygii</taxon>
        <taxon>Teleostei</taxon>
        <taxon>Anguilliformes</taxon>
        <taxon>Synaphobranchidae</taxon>
        <taxon>Synaphobranchus</taxon>
    </lineage>
</organism>
<name>A0A9Q1EFG4_SYNKA</name>
<accession>A0A9Q1EFG4</accession>
<protein>
    <submittedName>
        <fullName evidence="1">Uncharacterized protein</fullName>
    </submittedName>
</protein>
<sequence>MSDKTAEGALLRRVTPGKVIEASGGRAEAYAGGQAAAERHRDSRAVVQLLQGKVLKKTAVELAAMVSNRVVDLTWPQSEDVLMAKWSGLRTDARFRGPTTTANRTDVFSGKRYL</sequence>
<dbReference type="EMBL" id="JAINUF010000018">
    <property type="protein sequence ID" value="KAJ8337797.1"/>
    <property type="molecule type" value="Genomic_DNA"/>
</dbReference>
<gene>
    <name evidence="1" type="ORF">SKAU_G00367630</name>
</gene>
<dbReference type="Proteomes" id="UP001152622">
    <property type="component" value="Chromosome 18"/>
</dbReference>
<proteinExistence type="predicted"/>
<dbReference type="AlphaFoldDB" id="A0A9Q1EFG4"/>